<feature type="transmembrane region" description="Helical" evidence="1">
    <location>
        <begin position="163"/>
        <end position="184"/>
    </location>
</feature>
<name>A0ABS4ZCN8_9ACTN</name>
<comment type="caution">
    <text evidence="2">The sequence shown here is derived from an EMBL/GenBank/DDBJ whole genome shotgun (WGS) entry which is preliminary data.</text>
</comment>
<protein>
    <submittedName>
        <fullName evidence="2">Uncharacterized protein</fullName>
    </submittedName>
</protein>
<keyword evidence="3" id="KW-1185">Reference proteome</keyword>
<feature type="transmembrane region" description="Helical" evidence="1">
    <location>
        <begin position="67"/>
        <end position="94"/>
    </location>
</feature>
<evidence type="ECO:0000256" key="1">
    <source>
        <dbReference type="SAM" id="Phobius"/>
    </source>
</evidence>
<proteinExistence type="predicted"/>
<dbReference type="RefSeq" id="WP_210058045.1">
    <property type="nucleotide sequence ID" value="NZ_BAAAMH010000024.1"/>
</dbReference>
<keyword evidence="1" id="KW-0812">Transmembrane</keyword>
<sequence>MTLLTGLAALLWLVLTALSVLAWRDPGRRRPRLTRTPALVGVLAAEVLGTGAVALLGALGSPLPAPWSWFAVVLACAASLLCGGVVTSCVLALADASTRTGGPRVQRTVLRGGTWIGALERLALTAVVVAGWPAGLAAVVAVKAFARYPELRASPATGAVERFIVGTFTSLGWAAVCAGTVLVLT</sequence>
<accession>A0ABS4ZCN8</accession>
<feature type="transmembrane region" description="Helical" evidence="1">
    <location>
        <begin position="122"/>
        <end position="142"/>
    </location>
</feature>
<evidence type="ECO:0000313" key="2">
    <source>
        <dbReference type="EMBL" id="MBP2418515.1"/>
    </source>
</evidence>
<gene>
    <name evidence="2" type="ORF">JOF54_003437</name>
</gene>
<dbReference type="Proteomes" id="UP000758168">
    <property type="component" value="Unassembled WGS sequence"/>
</dbReference>
<feature type="transmembrane region" description="Helical" evidence="1">
    <location>
        <begin position="38"/>
        <end position="60"/>
    </location>
</feature>
<dbReference type="EMBL" id="JAGIOB010000001">
    <property type="protein sequence ID" value="MBP2418515.1"/>
    <property type="molecule type" value="Genomic_DNA"/>
</dbReference>
<keyword evidence="1" id="KW-1133">Transmembrane helix</keyword>
<reference evidence="2 3" key="1">
    <citation type="submission" date="2021-03" db="EMBL/GenBank/DDBJ databases">
        <title>Sequencing the genomes of 1000 actinobacteria strains.</title>
        <authorList>
            <person name="Klenk H.-P."/>
        </authorList>
    </citation>
    <scope>NUCLEOTIDE SEQUENCE [LARGE SCALE GENOMIC DNA]</scope>
    <source>
        <strain evidence="2 3">DSM 12936</strain>
    </source>
</reference>
<evidence type="ECO:0000313" key="3">
    <source>
        <dbReference type="Proteomes" id="UP000758168"/>
    </source>
</evidence>
<organism evidence="2 3">
    <name type="scientific">Microlunatus capsulatus</name>
    <dbReference type="NCBI Taxonomy" id="99117"/>
    <lineage>
        <taxon>Bacteria</taxon>
        <taxon>Bacillati</taxon>
        <taxon>Actinomycetota</taxon>
        <taxon>Actinomycetes</taxon>
        <taxon>Propionibacteriales</taxon>
        <taxon>Propionibacteriaceae</taxon>
        <taxon>Microlunatus</taxon>
    </lineage>
</organism>
<keyword evidence="1" id="KW-0472">Membrane</keyword>